<evidence type="ECO:0000259" key="3">
    <source>
        <dbReference type="PROSITE" id="PS51186"/>
    </source>
</evidence>
<dbReference type="InterPro" id="IPR016181">
    <property type="entry name" value="Acyl_CoA_acyltransferase"/>
</dbReference>
<dbReference type="PANTHER" id="PTHR43877:SF2">
    <property type="entry name" value="AMINOALKYLPHOSPHONATE N-ACETYLTRANSFERASE-RELATED"/>
    <property type="match status" value="1"/>
</dbReference>
<dbReference type="GO" id="GO:0016746">
    <property type="term" value="F:acyltransferase activity"/>
    <property type="evidence" value="ECO:0007669"/>
    <property type="project" value="UniProtKB-KW"/>
</dbReference>
<sequence>MGDTSTPRTTVRITTCDTDETLAAASGLFEQYRHHYGEPPDADGRALGWLTEMVRSSMLTVYTASVGPGSDAAPVGLATAHATPASLAIGRFWQLRDLYVLPELRGRGAASALVTAVRDAALVAGATRLSLVTEPDNHAALGLYRGLGFRPIEGLTSLSLDLTPGHHHRAEPD</sequence>
<accession>A0ABV5K9J7</accession>
<dbReference type="RefSeq" id="WP_140007957.1">
    <property type="nucleotide sequence ID" value="NZ_JBHMDG010000012.1"/>
</dbReference>
<dbReference type="InterPro" id="IPR000182">
    <property type="entry name" value="GNAT_dom"/>
</dbReference>
<evidence type="ECO:0000256" key="2">
    <source>
        <dbReference type="ARBA" id="ARBA00023315"/>
    </source>
</evidence>
<dbReference type="CDD" id="cd04301">
    <property type="entry name" value="NAT_SF"/>
    <property type="match status" value="1"/>
</dbReference>
<proteinExistence type="predicted"/>
<keyword evidence="2 4" id="KW-0012">Acyltransferase</keyword>
<organism evidence="4 5">
    <name type="scientific">Nocardioides plantarum</name>
    <dbReference type="NCBI Taxonomy" id="29299"/>
    <lineage>
        <taxon>Bacteria</taxon>
        <taxon>Bacillati</taxon>
        <taxon>Actinomycetota</taxon>
        <taxon>Actinomycetes</taxon>
        <taxon>Propionibacteriales</taxon>
        <taxon>Nocardioidaceae</taxon>
        <taxon>Nocardioides</taxon>
    </lineage>
</organism>
<dbReference type="PANTHER" id="PTHR43877">
    <property type="entry name" value="AMINOALKYLPHOSPHONATE N-ACETYLTRANSFERASE-RELATED-RELATED"/>
    <property type="match status" value="1"/>
</dbReference>
<evidence type="ECO:0000313" key="4">
    <source>
        <dbReference type="EMBL" id="MFB9313403.1"/>
    </source>
</evidence>
<keyword evidence="1 4" id="KW-0808">Transferase</keyword>
<gene>
    <name evidence="4" type="ORF">ACFFRI_10145</name>
</gene>
<dbReference type="SUPFAM" id="SSF55729">
    <property type="entry name" value="Acyl-CoA N-acyltransferases (Nat)"/>
    <property type="match status" value="1"/>
</dbReference>
<evidence type="ECO:0000256" key="1">
    <source>
        <dbReference type="ARBA" id="ARBA00022679"/>
    </source>
</evidence>
<dbReference type="PROSITE" id="PS51186">
    <property type="entry name" value="GNAT"/>
    <property type="match status" value="1"/>
</dbReference>
<name>A0ABV5K9J7_9ACTN</name>
<dbReference type="Gene3D" id="3.40.630.30">
    <property type="match status" value="1"/>
</dbReference>
<dbReference type="InterPro" id="IPR050832">
    <property type="entry name" value="Bact_Acetyltransf"/>
</dbReference>
<feature type="domain" description="N-acetyltransferase" evidence="3">
    <location>
        <begin position="11"/>
        <end position="163"/>
    </location>
</feature>
<dbReference type="EMBL" id="JBHMDG010000012">
    <property type="protein sequence ID" value="MFB9313403.1"/>
    <property type="molecule type" value="Genomic_DNA"/>
</dbReference>
<dbReference type="Proteomes" id="UP001589750">
    <property type="component" value="Unassembled WGS sequence"/>
</dbReference>
<evidence type="ECO:0000313" key="5">
    <source>
        <dbReference type="Proteomes" id="UP001589750"/>
    </source>
</evidence>
<dbReference type="EC" id="2.3.1.-" evidence="4"/>
<keyword evidence="5" id="KW-1185">Reference proteome</keyword>
<reference evidence="4 5" key="1">
    <citation type="submission" date="2024-09" db="EMBL/GenBank/DDBJ databases">
        <authorList>
            <person name="Sun Q."/>
            <person name="Mori K."/>
        </authorList>
    </citation>
    <scope>NUCLEOTIDE SEQUENCE [LARGE SCALE GENOMIC DNA]</scope>
    <source>
        <strain evidence="4 5">JCM 9626</strain>
    </source>
</reference>
<protein>
    <submittedName>
        <fullName evidence="4">GNAT family N-acetyltransferase</fullName>
        <ecNumber evidence="4">2.3.1.-</ecNumber>
    </submittedName>
</protein>
<comment type="caution">
    <text evidence="4">The sequence shown here is derived from an EMBL/GenBank/DDBJ whole genome shotgun (WGS) entry which is preliminary data.</text>
</comment>
<dbReference type="Pfam" id="PF00583">
    <property type="entry name" value="Acetyltransf_1"/>
    <property type="match status" value="1"/>
</dbReference>